<feature type="compositionally biased region" description="Low complexity" evidence="1">
    <location>
        <begin position="295"/>
        <end position="306"/>
    </location>
</feature>
<accession>A0A9P0QM76</accession>
<protein>
    <submittedName>
        <fullName evidence="2">Uncharacterized protein</fullName>
    </submittedName>
</protein>
<dbReference type="CDD" id="cd12148">
    <property type="entry name" value="fungal_TF_MHR"/>
    <property type="match status" value="1"/>
</dbReference>
<dbReference type="OrthoDB" id="4087429at2759"/>
<feature type="compositionally biased region" description="Low complexity" evidence="1">
    <location>
        <begin position="199"/>
        <end position="212"/>
    </location>
</feature>
<feature type="compositionally biased region" description="Low complexity" evidence="1">
    <location>
        <begin position="221"/>
        <end position="259"/>
    </location>
</feature>
<dbReference type="EMBL" id="CAKXYY010000004">
    <property type="protein sequence ID" value="CAH2351820.1"/>
    <property type="molecule type" value="Genomic_DNA"/>
</dbReference>
<proteinExistence type="predicted"/>
<gene>
    <name evidence="2" type="ORF">CLIB1423_04S06700</name>
</gene>
<dbReference type="Proteomes" id="UP000837801">
    <property type="component" value="Unassembled WGS sequence"/>
</dbReference>
<keyword evidence="3" id="KW-1185">Reference proteome</keyword>
<evidence type="ECO:0000256" key="1">
    <source>
        <dbReference type="SAM" id="MobiDB-lite"/>
    </source>
</evidence>
<reference evidence="2" key="1">
    <citation type="submission" date="2022-03" db="EMBL/GenBank/DDBJ databases">
        <authorList>
            <person name="Legras J.-L."/>
            <person name="Devillers H."/>
            <person name="Grondin C."/>
        </authorList>
    </citation>
    <scope>NUCLEOTIDE SEQUENCE</scope>
    <source>
        <strain evidence="2">CLIB 1423</strain>
    </source>
</reference>
<dbReference type="AlphaFoldDB" id="A0A9P0QM76"/>
<sequence length="790" mass="90156">MSHHSFLYGEDDMNMPKDENIFRQNVPKHKEYNYGYNEPNFSQYQQNHAPYQSQSITSMQNQQNIYPSLPHQAVALVVQHPQQNITQSIEHHTPSQHQTYSMPQIVPQHKQVPFLQSHLPPPPTPAQASQAPPLAPSQQYGQWPQQFQVPITSHGNGSNVSYMQQPYPPNSQSQSTAANSVQNSSTYFNQPRMQQVHQSQPSSNSSYPNQSYRFQQPSQQPSFGYPSNSSSGTSSSSMGSLNSLGYLPPSYSSSSTSLKSDPDSVMQSYYKPTRTKRNSRPRINKILDGNTKPASTSNSNISTSISKSSSVENKRIDLTSTSLWGVLGEVAIDEIRVSFANAMNIKEPYSSSSDKNVPKLKLSNPLEYRLFDIFIHMSSKAMDHYLGQNIFQEIVAELALYDETEMLINSIICLCGSILNKGDPSSLSKDVPTSHYQRALSSIRHHLSESSGEDPLDLDGAALKEYIKRRDGLINRCLVSTIILCLYEFENNKTECTHIKGATSILTTILIRHREGTEQSSFGESNSSSSSLLSTSYFHSICFWSIFQLDILISIRYGVATMYSYSDYWKRYDKLYFESFERIPYRSLSPVHDYFNRDTANWWMQRAFIDFSLINDFKNSRDTMKQDPNIGIDLFTSWHKLKKSVDEYESNLPLNLKPTIYQPCSPSRHFPVIYFKDEKTAITTIIYKVSRILLYESLVLNADKSELMRQELAKFSPGYIQKVIKDACGIIKTYGNDFTLWPIGTNIVDDFRNYFKAEPECAKQFEHILAQVRAAERRQYWRVTEEAKES</sequence>
<comment type="caution">
    <text evidence="2">The sequence shown here is derived from an EMBL/GenBank/DDBJ whole genome shotgun (WGS) entry which is preliminary data.</text>
</comment>
<feature type="compositionally biased region" description="Polar residues" evidence="1">
    <location>
        <begin position="140"/>
        <end position="160"/>
    </location>
</feature>
<feature type="region of interest" description="Disordered" evidence="1">
    <location>
        <begin position="114"/>
        <end position="306"/>
    </location>
</feature>
<feature type="compositionally biased region" description="Low complexity" evidence="1">
    <location>
        <begin position="126"/>
        <end position="139"/>
    </location>
</feature>
<feature type="compositionally biased region" description="Low complexity" evidence="1">
    <location>
        <begin position="161"/>
        <end position="175"/>
    </location>
</feature>
<evidence type="ECO:0000313" key="3">
    <source>
        <dbReference type="Proteomes" id="UP000837801"/>
    </source>
</evidence>
<organism evidence="2 3">
    <name type="scientific">[Candida] railenensis</name>
    <dbReference type="NCBI Taxonomy" id="45579"/>
    <lineage>
        <taxon>Eukaryota</taxon>
        <taxon>Fungi</taxon>
        <taxon>Dikarya</taxon>
        <taxon>Ascomycota</taxon>
        <taxon>Saccharomycotina</taxon>
        <taxon>Pichiomycetes</taxon>
        <taxon>Debaryomycetaceae</taxon>
        <taxon>Kurtzmaniella</taxon>
    </lineage>
</organism>
<name>A0A9P0QM76_9ASCO</name>
<evidence type="ECO:0000313" key="2">
    <source>
        <dbReference type="EMBL" id="CAH2351820.1"/>
    </source>
</evidence>
<feature type="compositionally biased region" description="Polar residues" evidence="1">
    <location>
        <begin position="176"/>
        <end position="198"/>
    </location>
</feature>
<feature type="compositionally biased region" description="Basic residues" evidence="1">
    <location>
        <begin position="273"/>
        <end position="283"/>
    </location>
</feature>